<evidence type="ECO:0000313" key="9">
    <source>
        <dbReference type="Proteomes" id="UP000235388"/>
    </source>
</evidence>
<sequence length="274" mass="31099">MSWFSTLASVGMALGSPLVYLDQYLSIQRKKSSKGFSHLVCVVLLVANITRLFYWLGDRFDTALLVQSFLMIFAQVGLLRISLKYQTPSKPDSSASNMSILSSYSSSPSYSFDYYIDFLALLFSLESVLFILFQRYDTFIQAMGFFSLGLESTLPIPQLITNFRRKSLAGLSSMVLFGWLFGDSFKSIYLVFLMPNSNSIQFKICALFQLSIDILILSQSVIYRRQTKLDNAADQEEEEDQVAQQIDIDIDTDIDTQHSRLMIVDESTDHTTIV</sequence>
<proteinExistence type="predicted"/>
<keyword evidence="9" id="KW-1185">Reference proteome</keyword>
<organism evidence="8 9">
    <name type="scientific">Puccinia coronata f. sp. avenae</name>
    <dbReference type="NCBI Taxonomy" id="200324"/>
    <lineage>
        <taxon>Eukaryota</taxon>
        <taxon>Fungi</taxon>
        <taxon>Dikarya</taxon>
        <taxon>Basidiomycota</taxon>
        <taxon>Pucciniomycotina</taxon>
        <taxon>Pucciniomycetes</taxon>
        <taxon>Pucciniales</taxon>
        <taxon>Pucciniaceae</taxon>
        <taxon>Puccinia</taxon>
    </lineage>
</organism>
<protein>
    <recommendedName>
        <fullName evidence="11">PQ-loop repeat-containing protein</fullName>
    </recommendedName>
</protein>
<dbReference type="Pfam" id="PF04193">
    <property type="entry name" value="PQ-loop"/>
    <property type="match status" value="2"/>
</dbReference>
<evidence type="ECO:0008006" key="11">
    <source>
        <dbReference type="Google" id="ProtNLM"/>
    </source>
</evidence>
<dbReference type="AlphaFoldDB" id="A0A2N5UUB5"/>
<dbReference type="GO" id="GO:0005829">
    <property type="term" value="C:cytosol"/>
    <property type="evidence" value="ECO:0007669"/>
    <property type="project" value="GOC"/>
</dbReference>
<evidence type="ECO:0000313" key="8">
    <source>
        <dbReference type="EMBL" id="PLW41247.1"/>
    </source>
</evidence>
<dbReference type="GO" id="GO:0016020">
    <property type="term" value="C:membrane"/>
    <property type="evidence" value="ECO:0007669"/>
    <property type="project" value="UniProtKB-SubCell"/>
</dbReference>
<evidence type="ECO:0000256" key="5">
    <source>
        <dbReference type="SAM" id="Phobius"/>
    </source>
</evidence>
<evidence type="ECO:0000256" key="4">
    <source>
        <dbReference type="ARBA" id="ARBA00023136"/>
    </source>
</evidence>
<feature type="transmembrane region" description="Helical" evidence="5">
    <location>
        <begin position="114"/>
        <end position="133"/>
    </location>
</feature>
<evidence type="ECO:0000256" key="2">
    <source>
        <dbReference type="ARBA" id="ARBA00022692"/>
    </source>
</evidence>
<feature type="transmembrane region" description="Helical" evidence="5">
    <location>
        <begin position="36"/>
        <end position="56"/>
    </location>
</feature>
<dbReference type="InterPro" id="IPR052241">
    <property type="entry name" value="SLC66/Scramblase_ANY1"/>
</dbReference>
<comment type="subcellular location">
    <subcellularLocation>
        <location evidence="1">Membrane</location>
        <topology evidence="1">Multi-pass membrane protein</topology>
    </subcellularLocation>
</comment>
<dbReference type="GO" id="GO:0042147">
    <property type="term" value="P:retrograde transport, endosome to Golgi"/>
    <property type="evidence" value="ECO:0007669"/>
    <property type="project" value="TreeGrafter"/>
</dbReference>
<dbReference type="OrthoDB" id="292213at2759"/>
<dbReference type="EMBL" id="PGCJ01000171">
    <property type="protein sequence ID" value="PLW41247.1"/>
    <property type="molecule type" value="Genomic_DNA"/>
</dbReference>
<dbReference type="GO" id="GO:0005768">
    <property type="term" value="C:endosome"/>
    <property type="evidence" value="ECO:0007669"/>
    <property type="project" value="TreeGrafter"/>
</dbReference>
<evidence type="ECO:0000256" key="3">
    <source>
        <dbReference type="ARBA" id="ARBA00022989"/>
    </source>
</evidence>
<dbReference type="Proteomes" id="UP000235388">
    <property type="component" value="Unassembled WGS sequence"/>
</dbReference>
<evidence type="ECO:0000313" key="6">
    <source>
        <dbReference type="EMBL" id="PLW17510.1"/>
    </source>
</evidence>
<dbReference type="Proteomes" id="UP000235392">
    <property type="component" value="Unassembled WGS sequence"/>
</dbReference>
<name>A0A2N5UUB5_9BASI</name>
<dbReference type="GO" id="GO:0045332">
    <property type="term" value="P:phospholipid translocation"/>
    <property type="evidence" value="ECO:0007669"/>
    <property type="project" value="TreeGrafter"/>
</dbReference>
<dbReference type="InterPro" id="IPR006603">
    <property type="entry name" value="PQ-loop_rpt"/>
</dbReference>
<dbReference type="EMBL" id="PGCJ01000848">
    <property type="protein sequence ID" value="PLW17510.1"/>
    <property type="molecule type" value="Genomic_DNA"/>
</dbReference>
<evidence type="ECO:0000256" key="1">
    <source>
        <dbReference type="ARBA" id="ARBA00004141"/>
    </source>
</evidence>
<keyword evidence="4 5" id="KW-0472">Membrane</keyword>
<dbReference type="SMART" id="SM00679">
    <property type="entry name" value="CTNS"/>
    <property type="match status" value="2"/>
</dbReference>
<dbReference type="EMBL" id="PGCI01000151">
    <property type="protein sequence ID" value="PLW36952.1"/>
    <property type="molecule type" value="Genomic_DNA"/>
</dbReference>
<keyword evidence="2 5" id="KW-0812">Transmembrane</keyword>
<dbReference type="GO" id="GO:0005802">
    <property type="term" value="C:trans-Golgi network"/>
    <property type="evidence" value="ECO:0007669"/>
    <property type="project" value="TreeGrafter"/>
</dbReference>
<gene>
    <name evidence="8" type="ORF">PCANC_06806</name>
    <name evidence="6" type="ORF">PCANC_08014</name>
    <name evidence="7" type="ORF">PCASD_06666</name>
</gene>
<feature type="transmembrane region" description="Helical" evidence="5">
    <location>
        <begin position="62"/>
        <end position="83"/>
    </location>
</feature>
<feature type="transmembrane region" description="Helical" evidence="5">
    <location>
        <begin position="200"/>
        <end position="218"/>
    </location>
</feature>
<comment type="caution">
    <text evidence="8">The sequence shown here is derived from an EMBL/GenBank/DDBJ whole genome shotgun (WGS) entry which is preliminary data.</text>
</comment>
<dbReference type="PANTHER" id="PTHR14856:SF9">
    <property type="entry name" value="PQ-LOOP REPEAT-CONTAINING PROTEIN 1"/>
    <property type="match status" value="1"/>
</dbReference>
<feature type="transmembrane region" description="Helical" evidence="5">
    <location>
        <begin position="168"/>
        <end position="194"/>
    </location>
</feature>
<dbReference type="STRING" id="200324.A0A2N5UUB5"/>
<reference evidence="9 10" key="1">
    <citation type="submission" date="2017-11" db="EMBL/GenBank/DDBJ databases">
        <title>De novo assembly and phasing of dikaryotic genomes from two isolates of Puccinia coronata f. sp. avenae, the causal agent of oat crown rust.</title>
        <authorList>
            <person name="Miller M.E."/>
            <person name="Zhang Y."/>
            <person name="Omidvar V."/>
            <person name="Sperschneider J."/>
            <person name="Schwessinger B."/>
            <person name="Raley C."/>
            <person name="Palmer J.M."/>
            <person name="Garnica D."/>
            <person name="Upadhyaya N."/>
            <person name="Rathjen J."/>
            <person name="Taylor J.M."/>
            <person name="Park R.F."/>
            <person name="Dodds P.N."/>
            <person name="Hirsch C.D."/>
            <person name="Kianian S.F."/>
            <person name="Figueroa M."/>
        </authorList>
    </citation>
    <scope>NUCLEOTIDE SEQUENCE [LARGE SCALE GENOMIC DNA]</scope>
    <source>
        <strain evidence="8">12NC29</strain>
        <strain evidence="7">12SD80</strain>
    </source>
</reference>
<dbReference type="PANTHER" id="PTHR14856">
    <property type="entry name" value="PQ-LOOP REPEAT-CONTAINING PROTEIN 1-LIKE PROTEIN"/>
    <property type="match status" value="1"/>
</dbReference>
<keyword evidence="3 5" id="KW-1133">Transmembrane helix</keyword>
<dbReference type="Gene3D" id="1.20.1280.290">
    <property type="match status" value="2"/>
</dbReference>
<accession>A0A2N5UUB5</accession>
<evidence type="ECO:0000313" key="7">
    <source>
        <dbReference type="EMBL" id="PLW36952.1"/>
    </source>
</evidence>
<evidence type="ECO:0000313" key="10">
    <source>
        <dbReference type="Proteomes" id="UP000235392"/>
    </source>
</evidence>